<protein>
    <recommendedName>
        <fullName evidence="3">SWIM-type domain-containing protein</fullName>
    </recommendedName>
</protein>
<evidence type="ECO:0000313" key="1">
    <source>
        <dbReference type="EMBL" id="CCF84521.1"/>
    </source>
</evidence>
<accession>I4EIK9</accession>
<evidence type="ECO:0008006" key="3">
    <source>
        <dbReference type="Google" id="ProtNLM"/>
    </source>
</evidence>
<dbReference type="Proteomes" id="UP000004221">
    <property type="component" value="Unassembled WGS sequence"/>
</dbReference>
<organism evidence="1 2">
    <name type="scientific">Nitrolancea hollandica Lb</name>
    <dbReference type="NCBI Taxonomy" id="1129897"/>
    <lineage>
        <taxon>Bacteria</taxon>
        <taxon>Pseudomonadati</taxon>
        <taxon>Thermomicrobiota</taxon>
        <taxon>Thermomicrobia</taxon>
        <taxon>Sphaerobacterales</taxon>
        <taxon>Sphaerobacterineae</taxon>
        <taxon>Sphaerobacteraceae</taxon>
        <taxon>Nitrolancea</taxon>
    </lineage>
</organism>
<reference evidence="1 2" key="1">
    <citation type="journal article" date="2012" name="ISME J.">
        <title>Nitrification expanded: discovery, physiology and genomics of a nitrite-oxidizing bacterium from the phylum Chloroflexi.</title>
        <authorList>
            <person name="Sorokin D.Y."/>
            <person name="Lucker S."/>
            <person name="Vejmelkova D."/>
            <person name="Kostrikina N.A."/>
            <person name="Kleerebezem R."/>
            <person name="Rijpstra W.I."/>
            <person name="Damste J.S."/>
            <person name="Le Paslier D."/>
            <person name="Muyzer G."/>
            <person name="Wagner M."/>
            <person name="van Loosdrecht M.C."/>
            <person name="Daims H."/>
        </authorList>
    </citation>
    <scope>NUCLEOTIDE SEQUENCE [LARGE SCALE GENOMIC DNA]</scope>
    <source>
        <strain evidence="2">none</strain>
    </source>
</reference>
<comment type="caution">
    <text evidence="1">The sequence shown here is derived from an EMBL/GenBank/DDBJ whole genome shotgun (WGS) entry which is preliminary data.</text>
</comment>
<dbReference type="EMBL" id="CAGS01000283">
    <property type="protein sequence ID" value="CCF84521.1"/>
    <property type="molecule type" value="Genomic_DNA"/>
</dbReference>
<proteinExistence type="predicted"/>
<gene>
    <name evidence="1" type="ORF">NITHO_3530002</name>
</gene>
<sequence length="142" mass="15413">MSGLRSASSTSIIQSKTFVDHVQVEAFNLSSATFGDNNWVFVFFHKHGVTATYTIKRPAKVLKETTDVIEIGLRRSGANAVDELLSLAHCHTSMVLPVVPKVNRCACGVIAITGIPCSHGIRSRNLLIDTHVTTLELDHNSA</sequence>
<dbReference type="AlphaFoldDB" id="I4EIK9"/>
<evidence type="ECO:0000313" key="2">
    <source>
        <dbReference type="Proteomes" id="UP000004221"/>
    </source>
</evidence>
<keyword evidence="2" id="KW-1185">Reference proteome</keyword>
<name>I4EIK9_9BACT</name>